<evidence type="ECO:0000259" key="2">
    <source>
        <dbReference type="PROSITE" id="PS51335"/>
    </source>
</evidence>
<evidence type="ECO:0000313" key="3">
    <source>
        <dbReference type="EMBL" id="KAL1522011.1"/>
    </source>
</evidence>
<evidence type="ECO:0000313" key="4">
    <source>
        <dbReference type="Proteomes" id="UP001515480"/>
    </source>
</evidence>
<dbReference type="InterPro" id="IPR006816">
    <property type="entry name" value="ELMO_dom"/>
</dbReference>
<organism evidence="3 4">
    <name type="scientific">Prymnesium parvum</name>
    <name type="common">Toxic golden alga</name>
    <dbReference type="NCBI Taxonomy" id="97485"/>
    <lineage>
        <taxon>Eukaryota</taxon>
        <taxon>Haptista</taxon>
        <taxon>Haptophyta</taxon>
        <taxon>Prymnesiophyceae</taxon>
        <taxon>Prymnesiales</taxon>
        <taxon>Prymnesiaceae</taxon>
        <taxon>Prymnesium</taxon>
    </lineage>
</organism>
<dbReference type="AlphaFoldDB" id="A0AB34JKT1"/>
<dbReference type="Proteomes" id="UP001515480">
    <property type="component" value="Unassembled WGS sequence"/>
</dbReference>
<proteinExistence type="predicted"/>
<name>A0AB34JKT1_PRYPA</name>
<feature type="domain" description="ELMO" evidence="2">
    <location>
        <begin position="93"/>
        <end position="272"/>
    </location>
</feature>
<reference evidence="3 4" key="1">
    <citation type="journal article" date="2024" name="Science">
        <title>Giant polyketide synthase enzymes in the biosynthesis of giant marine polyether toxins.</title>
        <authorList>
            <person name="Fallon T.R."/>
            <person name="Shende V.V."/>
            <person name="Wierzbicki I.H."/>
            <person name="Pendleton A.L."/>
            <person name="Watervoot N.F."/>
            <person name="Auber R.P."/>
            <person name="Gonzalez D.J."/>
            <person name="Wisecaver J.H."/>
            <person name="Moore B.S."/>
        </authorList>
    </citation>
    <scope>NUCLEOTIDE SEQUENCE [LARGE SCALE GENOMIC DNA]</scope>
    <source>
        <strain evidence="3 4">12B1</strain>
    </source>
</reference>
<evidence type="ECO:0000256" key="1">
    <source>
        <dbReference type="SAM" id="MobiDB-lite"/>
    </source>
</evidence>
<comment type="caution">
    <text evidence="3">The sequence shown here is derived from an EMBL/GenBank/DDBJ whole genome shotgun (WGS) entry which is preliminary data.</text>
</comment>
<sequence>MGNALPRRHRGAAAKPKEEPHSTGSKPDGTNAVAVHQCEETLPPSSRDDCSPLGRCCCLPKDRLQLLLLKRQLRRLHRALTTPFTPDAWNTVEHGWLLRSIWRNLRPGESYSRKGAAWKLCGFQGNDPATDVRGGGLLSVQCLAHFCEANAPAMRAMLDELEGAAAASPDGMRFYPLSTTAIVMVTKLCDALGVSERMRGPISARELEVLLDSPYRASISKMLIPSARRDGFFGLFSLLLVDFHVRFIANRTTYMMSQKLLNETFADLEKQAQRCRSFKELWNVYCLNPAIAQKLQQTPGPEAPSASQPSSADGRRIRLAGHLL</sequence>
<keyword evidence="4" id="KW-1185">Reference proteome</keyword>
<dbReference type="PANTHER" id="PTHR12771">
    <property type="entry name" value="ENGULFMENT AND CELL MOTILITY"/>
    <property type="match status" value="1"/>
</dbReference>
<feature type="region of interest" description="Disordered" evidence="1">
    <location>
        <begin position="1"/>
        <end position="31"/>
    </location>
</feature>
<feature type="compositionally biased region" description="Basic residues" evidence="1">
    <location>
        <begin position="1"/>
        <end position="12"/>
    </location>
</feature>
<accession>A0AB34JKT1</accession>
<gene>
    <name evidence="3" type="ORF">AB1Y20_021656</name>
</gene>
<dbReference type="PROSITE" id="PS51335">
    <property type="entry name" value="ELMO"/>
    <property type="match status" value="1"/>
</dbReference>
<dbReference type="EMBL" id="JBGBPQ010000007">
    <property type="protein sequence ID" value="KAL1522011.1"/>
    <property type="molecule type" value="Genomic_DNA"/>
</dbReference>
<dbReference type="Pfam" id="PF04727">
    <property type="entry name" value="ELMO_CED12"/>
    <property type="match status" value="1"/>
</dbReference>
<protein>
    <recommendedName>
        <fullName evidence="2">ELMO domain-containing protein</fullName>
    </recommendedName>
</protein>
<dbReference type="InterPro" id="IPR050868">
    <property type="entry name" value="ELMO_domain-containing"/>
</dbReference>